<gene>
    <name evidence="2" type="ORF">SAMN06295920_10442</name>
</gene>
<reference evidence="3" key="1">
    <citation type="submission" date="2017-02" db="EMBL/GenBank/DDBJ databases">
        <authorList>
            <person name="Varghese N."/>
            <person name="Submissions S."/>
        </authorList>
    </citation>
    <scope>NUCLEOTIDE SEQUENCE [LARGE SCALE GENOMIC DNA]</scope>
    <source>
        <strain evidence="3">UM2</strain>
    </source>
</reference>
<dbReference type="RefSeq" id="WP_079647964.1">
    <property type="nucleotide sequence ID" value="NZ_FUYM01000004.1"/>
</dbReference>
<protein>
    <submittedName>
        <fullName evidence="2">Uncharacterized protein</fullName>
    </submittedName>
</protein>
<evidence type="ECO:0000313" key="2">
    <source>
        <dbReference type="EMBL" id="SKB58381.1"/>
    </source>
</evidence>
<evidence type="ECO:0000256" key="1">
    <source>
        <dbReference type="SAM" id="SignalP"/>
    </source>
</evidence>
<name>A0A1T5CGB2_9SPHN</name>
<keyword evidence="3" id="KW-1185">Reference proteome</keyword>
<accession>A0A1T5CGB2</accession>
<keyword evidence="1" id="KW-0732">Signal</keyword>
<dbReference type="EMBL" id="FUYM01000004">
    <property type="protein sequence ID" value="SKB58381.1"/>
    <property type="molecule type" value="Genomic_DNA"/>
</dbReference>
<sequence>MKRLFLPALLLLVACTTTQTGQILLGANALYTAASEAGETAVKAGTLDKSKFKDLDNKAYAALVAFREGRITIEQFREALKPLETK</sequence>
<organism evidence="2 3">
    <name type="scientific">Rhizorhabdus histidinilytica</name>
    <dbReference type="NCBI Taxonomy" id="439228"/>
    <lineage>
        <taxon>Bacteria</taxon>
        <taxon>Pseudomonadati</taxon>
        <taxon>Pseudomonadota</taxon>
        <taxon>Alphaproteobacteria</taxon>
        <taxon>Sphingomonadales</taxon>
        <taxon>Sphingomonadaceae</taxon>
        <taxon>Rhizorhabdus</taxon>
    </lineage>
</organism>
<feature type="chain" id="PRO_5012459457" evidence="1">
    <location>
        <begin position="22"/>
        <end position="86"/>
    </location>
</feature>
<evidence type="ECO:0000313" key="3">
    <source>
        <dbReference type="Proteomes" id="UP000189818"/>
    </source>
</evidence>
<dbReference type="STRING" id="439228.SAMN06295920_10442"/>
<dbReference type="Proteomes" id="UP000189818">
    <property type="component" value="Unassembled WGS sequence"/>
</dbReference>
<feature type="signal peptide" evidence="1">
    <location>
        <begin position="1"/>
        <end position="21"/>
    </location>
</feature>
<proteinExistence type="predicted"/>
<dbReference type="AlphaFoldDB" id="A0A1T5CGB2"/>
<dbReference type="PROSITE" id="PS51257">
    <property type="entry name" value="PROKAR_LIPOPROTEIN"/>
    <property type="match status" value="1"/>
</dbReference>